<dbReference type="Gene3D" id="1.10.1200.10">
    <property type="entry name" value="ACP-like"/>
    <property type="match status" value="4"/>
</dbReference>
<proteinExistence type="predicted"/>
<dbReference type="InterPro" id="IPR000873">
    <property type="entry name" value="AMP-dep_synth/lig_dom"/>
</dbReference>
<dbReference type="InterPro" id="IPR025110">
    <property type="entry name" value="AMP-bd_C"/>
</dbReference>
<comment type="pathway">
    <text evidence="3">Lipid metabolism; fatty acid biosynthesis.</text>
</comment>
<dbReference type="NCBIfam" id="NF003417">
    <property type="entry name" value="PRK04813.1"/>
    <property type="match status" value="5"/>
</dbReference>
<accession>A0A2S9IC87</accession>
<dbReference type="GO" id="GO:0004315">
    <property type="term" value="F:3-oxoacyl-[acyl-carrier-protein] synthase activity"/>
    <property type="evidence" value="ECO:0007669"/>
    <property type="project" value="InterPro"/>
</dbReference>
<keyword evidence="11" id="KW-1133">Transmembrane helix</keyword>
<dbReference type="FunFam" id="3.30.559.30:FF:000006">
    <property type="entry name" value="Yersiniabactin polyketide/non-ribosomal peptide synthetase"/>
    <property type="match status" value="1"/>
</dbReference>
<dbReference type="InterPro" id="IPR040097">
    <property type="entry name" value="FAAL/FAAC"/>
</dbReference>
<dbReference type="InterPro" id="IPR014031">
    <property type="entry name" value="Ketoacyl_synth_C"/>
</dbReference>
<dbReference type="Gene3D" id="3.40.50.150">
    <property type="entry name" value="Vaccinia Virus protein VP39"/>
    <property type="match status" value="1"/>
</dbReference>
<feature type="transmembrane region" description="Helical" evidence="11">
    <location>
        <begin position="6"/>
        <end position="26"/>
    </location>
</feature>
<evidence type="ECO:0000256" key="11">
    <source>
        <dbReference type="SAM" id="Phobius"/>
    </source>
</evidence>
<dbReference type="InterPro" id="IPR001242">
    <property type="entry name" value="Condensation_dom"/>
</dbReference>
<keyword evidence="8" id="KW-0276">Fatty acid metabolism</keyword>
<evidence type="ECO:0000256" key="3">
    <source>
        <dbReference type="ARBA" id="ARBA00005194"/>
    </source>
</evidence>
<dbReference type="GO" id="GO:0006633">
    <property type="term" value="P:fatty acid biosynthetic process"/>
    <property type="evidence" value="ECO:0007669"/>
    <property type="project" value="UniProtKB-UniPathway"/>
</dbReference>
<dbReference type="Gene3D" id="3.40.50.12780">
    <property type="entry name" value="N-terminal domain of ligase-like"/>
    <property type="match status" value="3"/>
</dbReference>
<keyword evidence="5" id="KW-0597">Phosphoprotein</keyword>
<dbReference type="Pfam" id="PF00550">
    <property type="entry name" value="PP-binding"/>
    <property type="match status" value="4"/>
</dbReference>
<evidence type="ECO:0000313" key="14">
    <source>
        <dbReference type="EMBL" id="PRD15397.1"/>
    </source>
</evidence>
<dbReference type="InterPro" id="IPR006162">
    <property type="entry name" value="Ppantetheine_attach_site"/>
</dbReference>
<dbReference type="CDD" id="cd00833">
    <property type="entry name" value="PKS"/>
    <property type="match status" value="1"/>
</dbReference>
<dbReference type="Pfam" id="PF00501">
    <property type="entry name" value="AMP-binding"/>
    <property type="match status" value="3"/>
</dbReference>
<dbReference type="GO" id="GO:0016874">
    <property type="term" value="F:ligase activity"/>
    <property type="evidence" value="ECO:0007669"/>
    <property type="project" value="UniProtKB-KW"/>
</dbReference>
<evidence type="ECO:0000313" key="15">
    <source>
        <dbReference type="Proteomes" id="UP000239181"/>
    </source>
</evidence>
<dbReference type="InterPro" id="IPR020845">
    <property type="entry name" value="AMP-binding_CS"/>
</dbReference>
<dbReference type="SMART" id="SM00825">
    <property type="entry name" value="PKS_KS"/>
    <property type="match status" value="1"/>
</dbReference>
<dbReference type="Gene3D" id="3.30.559.30">
    <property type="entry name" value="Nonribosomal peptide synthetase, condensation domain"/>
    <property type="match status" value="2"/>
</dbReference>
<dbReference type="PROSITE" id="PS00455">
    <property type="entry name" value="AMP_BINDING"/>
    <property type="match status" value="3"/>
</dbReference>
<dbReference type="SMART" id="SM01294">
    <property type="entry name" value="PKS_PP_betabranch"/>
    <property type="match status" value="1"/>
</dbReference>
<feature type="domain" description="Carrier" evidence="12">
    <location>
        <begin position="1300"/>
        <end position="1373"/>
    </location>
</feature>
<dbReference type="PANTHER" id="PTHR45527:SF10">
    <property type="entry name" value="PYOCHELIN SYNTHASE PCHF"/>
    <property type="match status" value="1"/>
</dbReference>
<dbReference type="InterPro" id="IPR036736">
    <property type="entry name" value="ACP-like_sf"/>
</dbReference>
<evidence type="ECO:0000259" key="12">
    <source>
        <dbReference type="PROSITE" id="PS50075"/>
    </source>
</evidence>
<dbReference type="EMBL" id="PDET01000006">
    <property type="protein sequence ID" value="PRD15397.1"/>
    <property type="molecule type" value="Genomic_DNA"/>
</dbReference>
<feature type="compositionally biased region" description="Polar residues" evidence="10">
    <location>
        <begin position="1272"/>
        <end position="1300"/>
    </location>
</feature>
<dbReference type="InterPro" id="IPR018201">
    <property type="entry name" value="Ketoacyl_synth_AS"/>
</dbReference>
<evidence type="ECO:0000256" key="8">
    <source>
        <dbReference type="ARBA" id="ARBA00022832"/>
    </source>
</evidence>
<dbReference type="InterPro" id="IPR057737">
    <property type="entry name" value="Condensation_MtbB-like"/>
</dbReference>
<dbReference type="InterPro" id="IPR014030">
    <property type="entry name" value="Ketoacyl_synth_N"/>
</dbReference>
<comment type="caution">
    <text evidence="14">The sequence shown here is derived from an EMBL/GenBank/DDBJ whole genome shotgun (WGS) entry which is preliminary data.</text>
</comment>
<dbReference type="Pfam" id="PF02801">
    <property type="entry name" value="Ketoacyl-synt_C"/>
    <property type="match status" value="1"/>
</dbReference>
<name>A0A2S9IC87_9GAMM</name>
<evidence type="ECO:0000256" key="10">
    <source>
        <dbReference type="SAM" id="MobiDB-lite"/>
    </source>
</evidence>
<dbReference type="GO" id="GO:0005737">
    <property type="term" value="C:cytoplasm"/>
    <property type="evidence" value="ECO:0007669"/>
    <property type="project" value="TreeGrafter"/>
</dbReference>
<evidence type="ECO:0000256" key="7">
    <source>
        <dbReference type="ARBA" id="ARBA00022679"/>
    </source>
</evidence>
<dbReference type="InterPro" id="IPR045851">
    <property type="entry name" value="AMP-bd_C_sf"/>
</dbReference>
<evidence type="ECO:0000256" key="2">
    <source>
        <dbReference type="ARBA" id="ARBA00004924"/>
    </source>
</evidence>
<dbReference type="InterPro" id="IPR010071">
    <property type="entry name" value="AA_adenyl_dom"/>
</dbReference>
<dbReference type="InterPro" id="IPR020806">
    <property type="entry name" value="PKS_PP-bd"/>
</dbReference>
<feature type="domain" description="Carrier" evidence="12">
    <location>
        <begin position="3774"/>
        <end position="3849"/>
    </location>
</feature>
<dbReference type="Gene3D" id="3.30.300.30">
    <property type="match status" value="3"/>
</dbReference>
<sequence length="3862" mass="422313">MAACSHLFWPFLAAGLFQQGLIFYIPRGEIEGGWMKRSSIASGWVREKLLQHAQHKPDSIALRYRDKQNTDEWSYRRLVNTAFAMAQEMGDSLNVNQRAILLMPGDANFIASLSACILSGVAAIPVHLTNAFRIHRSAGVIGHIVEESAPEYIFTYRAMVEEIQSKGWHHQRKLIVVDELPASLASGDLPDSAALEQIYHPGGPVYLQYSSGSTGKPKAVCNYDDNIRVQQQLLLDLHCRCQPEVITANWLPFYHDMGMLSGLMMPLLSGGCCNFMPPAQMVADPHQWLKLIEEYGANAVAAPDFVWALCNEMVSDEQVARLDLRSLKVAANAAEPIRADTMARFTDRFAPAGFEPQAFTPAYGMAESTLAITYKPANTDYVIQRFNGAALAVGRAQPDAHGRPLVSSGRVDPQWQLRIVDADSHQALPEGHIGEVWASGASKAYGYWNKPQLSAETFEATVAGEPEGHRYLRTGDLAFLWQGELYICGRLKDIIIVAGENHMPNDLEQAIEKQCEEIKTGGVCACQDTDSGEILLMLEARRHQSDEVYTALSRAACAVVAEHFGLTIGRVVVLSQGKLKKTSSGKIQRRQMMKEWQGNELSPLFVWQNDPAGVASSSSSAASADRDCAARHDLSDEILPWLHDTLCRLLAVGELDPAQGLLDAGLSSLQALRLCQQINEKYRCRLRVTDLFAHPTLLQLSGWIASHTAVQGADEQPVPPVNKNEVAIVAISCRLPGQQYEGWQSCADWLSAGESAVRHEANDLRRFALPVGALADIDGFDAAFFAISPKEAQLLDPQQRMLLELSWHLFEQAGWRPESLKTASLGFWIGQSGSEFGMQLMQQNDPDYAKSWLATGISASASSGRLAKFYGTRGPALTLDTGCSSSLVALDCAVRSLRAGQCNAAVVGGVNLLLSAQVEQALTNAGMLSPNGRCATFSDKADGYARGEGAVMMLLKPYAQALRDGDPVLAVIESSVTAQDGESSSLTAPNPQAQGAMMRQLLDEAGCPADAVSLLETHGTGTALGDPVELSAVATVYGNRQQPLPLGASKTQLGHLEAASGLYSVLRAVAQIQRQQHFGHPHFSQVNPQLAESWPRYRYPQQTHSARVERVAVNAFSFTGTMASALIKRAETASLPASREEVSGLLPVSGHSETALRRTASALADVLVKHPENAAALLNAWCAGREHHFPLRALIRYRSLDELISQLKQPEIVTTERLSRFRQAGSAAEWLNGGRFDWRQGREQAHPAALALLPLYPFDRQRHWPPGLRFTPSETHNTAESGNATRESSASIEGQSSPDQPGSEFVRGWVADTLSLSAADLNGDDDLLTLGLDSLQMLDLVDEGKKLGVALTLAQLFEKTTLNAWQQCWQQAERQAESAPQAEKAQVQWDGGAFTLTPVQLAYWRGRQGDRQLGGVACQIYLELDCPPLADERLSAALNQLHQRHHLLRMRINADEQGVIEAWRPATVNSYHWQTLADDEAENQRRALREKLSHRVADLSRESGFHLAASHRSEGSRLHINIDMVIADGMSVQILLAELSRAINQPQAAWPALEYSFPQYLLEQQQNDLSASRDYWQQRLMQGLPQAPQLPRQNQAGQGAPRFSHRDWQLDAERWSRLKALARGQGVTPSMLLAGCYAATLRGWSAVPDFSLNLTIFNRRGDHPQLPELVADFTTLLLLACESQPDDTLLAGIRRLNQRFMADFDRADYSAVEVMRDGAQLHGRQMDMPVVFTSNLGRDLIGSNTLGELHYWISQTPQVWIDCQVMEHQGALLLCWDSVDSLFPPQMVEQMFSFMCRLIDGIASDERLLHAPVAHHVDSATLAQRRLSQDRHTVPPFSPRLLHTPFWHSVQQQPQQRALVDADGELSYLQLGNQARELAWRLRAVGVQPGDRVAILLPKGRQQIVAVLACHAVGGIYVPLDVAQPPTRLQQIIRQAQVRLVVGVGENIFDAGQNPADTYGTAPVAGEANASASEQHAEKPVNASAVTGHADDALTAPAANMEYIWLDITQSGEALLPLSEIACGNPADAAYIIFTSGSTGVPKGVMVSHQAAANTVDEINRRYVGEGAMRVFALSALNFDLSVYDIFGALSCGGTLVIPAEGEEKDAPRWLNHLHQQEVTHWNSVPALFDMLLTAAEHDPRGLPPSLNRVLLSGDWVGLDLLPRLRALGSQAGFTALGGATEAAIWSNALDVEQIDPQWQAIPYGYPLAHQSYRVVDRQGRDCPDWVAGELWIGGVGLAMAYYGDEAKTAASFVMQGGERFYRTGDRGRFVPGGCLEFLGREDRQIKLNGYRIELGDIEAQAERFSRVGRAVAIYLDKPHKHLRLFVEGEAQRETRATANPATPLPKALAVEETAQQEAHAVRHLLCQLLTTKLGLAISEWHQPDALLAKAQITPRYRPLVRHWLSWLVGQGCLISGEQGVKAGQWPGEFTAPPHPYLAAIVQSLQQRLEWIAGVVRGEQNALALLDDPVLSPETLVAGSPETQAAIDAVVAQIAALAEQLQRPVRVAELNGRSGLFASALLAALPESAIEYCLVESASSLRQQAEFRLSGYPHRSLLLAAADPCRFSADVVLSNNALHRFNNIATGIQALRGLCAADSRALILETLTLSPLAQLTVLLLPQEAAYADRRSGSLSPLLSADGWHAALAEQGMTVASACAVGTGALLLQSLAGRSRAMPDAAALRSWLQQQLPAYMLPQQIHLMEAMPLSANGKVDRRELAVRAAADAQATGSTVSAALHGEREHQVAAVWQQVLGVMPDAASNFFQLGGDSLHATRIVAQLGDIGIGGATLGQLFASPVLRDFVGQLPEQQASVQIAALAHDAEQRYQPFAATDVQHAYLTGRQSGFDLGGVATHYYSEYQGEAFDAARLEQALSQLVARHDALRLIFDEQGMQRVLPEQPGAALTVLRCAAAEWPSFTEQTRENLSHRVLAPGEWPLFHATLIESDDGQNRFCLGLDNLVLDGLSMQMFIAELAALYADPQAALPAVDIGFRDYVTAVHGKQRPESEQYWLDRLENLPDAPALPLACDPRTLGTPRFRRRNGWLSAERWQQLTAKARRHQITPSCLLLTCYAQVLARWSASPSLSINVTLFDRQPVHPAINHVMGDFTSLLLLACHHEAGEGWQHRARQLQQQLGDDLAHMDVSAVWVMRELSRLRGSAQTMMPVVFTSALGAQNADYPQADFPPSIWSVSQTPQVWIDHQVFERGGELHFNWDVVEGLFPAGMVDEMFAAYGDLLRQLSESESWDGVIQPELPAPQRAARHQANGVTLSQDPRSLHGRVADAMREHADRTALIDGERQLSFRQLELKVQRLALALLEQGAQAGEHIGVALPRGSEQVIAVLAVQWIGAAYVPMAVSWPLHRRQQIVNQAAIRRVISGHDVEWPSDIAQIAADARPLGSRLPAAAQVEADALAYIIFTSGSTGTPKGVAVTHAAAVNTLVAINQLYGVTERDRGLSLSALHFDLSVWDIFGLLAEGGSLVTVSGQDEKDAWRWLALGQEHHISLWNSVPALLEMVLPLCEMQDAPAGLADLRLVMLSGDWVSPTLAQRLQTVAPQAQAIALGGATEASVWSNHWPMAQRVDGCPSVPYGVPLPNQAFRVVNDLGDDCPDWVPGELWIGGRGVAAGYFGDEQRTASQFVTLNGQRWYRTGDIGRWLPGAVLEFLGRRDNQVKVSGYRLELDEIRLAIGSAPAVNDALVWVAEQGGRPALAAVVQSAQQPDWRALAQHLASLLPAYAIPSLWGYCDSWPLTDNGKRDRRAIEALAQGVARQAADRPLSDAERQLIALLAPLLERDDIDIYDNFFAIGGDSFIATRLAAALRREHGTELPLWQIFQLQTLDRIAEAVASACEQASDTHFEEGTL</sequence>
<dbReference type="Gene3D" id="3.40.47.10">
    <property type="match status" value="1"/>
</dbReference>
<dbReference type="GO" id="GO:0031177">
    <property type="term" value="F:phosphopantetheine binding"/>
    <property type="evidence" value="ECO:0007669"/>
    <property type="project" value="InterPro"/>
</dbReference>
<feature type="region of interest" description="Disordered" evidence="10">
    <location>
        <begin position="1266"/>
        <end position="1304"/>
    </location>
</feature>
<keyword evidence="15" id="KW-1185">Reference proteome</keyword>
<dbReference type="InterPro" id="IPR016039">
    <property type="entry name" value="Thiolase-like"/>
</dbReference>
<comment type="pathway">
    <text evidence="2">Siderophore biosynthesis.</text>
</comment>
<protein>
    <submittedName>
        <fullName evidence="14">Amino acid adenylation protein</fullName>
    </submittedName>
</protein>
<dbReference type="Gene3D" id="3.30.559.10">
    <property type="entry name" value="Chloramphenicol acetyltransferase-like domain"/>
    <property type="match status" value="2"/>
</dbReference>
<dbReference type="CDD" id="cd19535">
    <property type="entry name" value="Cyc_NRPS"/>
    <property type="match status" value="2"/>
</dbReference>
<dbReference type="InterPro" id="IPR029063">
    <property type="entry name" value="SAM-dependent_MTases_sf"/>
</dbReference>
<keyword evidence="11" id="KW-0812">Transmembrane</keyword>
<dbReference type="Pfam" id="PF00668">
    <property type="entry name" value="Condensation"/>
    <property type="match status" value="2"/>
</dbReference>
<evidence type="ECO:0000259" key="13">
    <source>
        <dbReference type="PROSITE" id="PS52004"/>
    </source>
</evidence>
<dbReference type="GO" id="GO:0071766">
    <property type="term" value="P:Actinobacterium-type cell wall biogenesis"/>
    <property type="evidence" value="ECO:0007669"/>
    <property type="project" value="UniProtKB-ARBA"/>
</dbReference>
<evidence type="ECO:0000256" key="9">
    <source>
        <dbReference type="ARBA" id="ARBA00023098"/>
    </source>
</evidence>
<feature type="domain" description="Carrier" evidence="12">
    <location>
        <begin position="633"/>
        <end position="708"/>
    </location>
</feature>
<dbReference type="Pfam" id="PF00109">
    <property type="entry name" value="ketoacyl-synt"/>
    <property type="match status" value="1"/>
</dbReference>
<dbReference type="GO" id="GO:0044550">
    <property type="term" value="P:secondary metabolite biosynthetic process"/>
    <property type="evidence" value="ECO:0007669"/>
    <property type="project" value="TreeGrafter"/>
</dbReference>
<dbReference type="PANTHER" id="PTHR45527">
    <property type="entry name" value="NONRIBOSOMAL PEPTIDE SYNTHETASE"/>
    <property type="match status" value="1"/>
</dbReference>
<dbReference type="UniPathway" id="UPA00094"/>
<evidence type="ECO:0000256" key="4">
    <source>
        <dbReference type="ARBA" id="ARBA00022450"/>
    </source>
</evidence>
<feature type="domain" description="Ketosynthase family 3 (KS3)" evidence="13">
    <location>
        <begin position="723"/>
        <end position="1129"/>
    </location>
</feature>
<evidence type="ECO:0000256" key="5">
    <source>
        <dbReference type="ARBA" id="ARBA00022553"/>
    </source>
</evidence>
<keyword evidence="7" id="KW-0808">Transferase</keyword>
<keyword evidence="11" id="KW-0472">Membrane</keyword>
<gene>
    <name evidence="14" type="ORF">CQW29_10325</name>
</gene>
<evidence type="ECO:0000256" key="1">
    <source>
        <dbReference type="ARBA" id="ARBA00001957"/>
    </source>
</evidence>
<dbReference type="SUPFAM" id="SSF47336">
    <property type="entry name" value="ACP-like"/>
    <property type="match status" value="4"/>
</dbReference>
<dbReference type="InterPro" id="IPR020841">
    <property type="entry name" value="PKS_Beta-ketoAc_synthase_dom"/>
</dbReference>
<dbReference type="PROSITE" id="PS52004">
    <property type="entry name" value="KS3_2"/>
    <property type="match status" value="1"/>
</dbReference>
<dbReference type="SMART" id="SM00823">
    <property type="entry name" value="PKS_PP"/>
    <property type="match status" value="3"/>
</dbReference>
<dbReference type="GO" id="GO:0043041">
    <property type="term" value="P:amino acid activation for nonribosomal peptide biosynthetic process"/>
    <property type="evidence" value="ECO:0007669"/>
    <property type="project" value="TreeGrafter"/>
</dbReference>
<dbReference type="Pfam" id="PF23024">
    <property type="entry name" value="AMP-dom_DIP2-like"/>
    <property type="match status" value="1"/>
</dbReference>
<dbReference type="InterPro" id="IPR009081">
    <property type="entry name" value="PP-bd_ACP"/>
</dbReference>
<comment type="cofactor">
    <cofactor evidence="1">
        <name>pantetheine 4'-phosphate</name>
        <dbReference type="ChEBI" id="CHEBI:47942"/>
    </cofactor>
</comment>
<dbReference type="SUPFAM" id="SSF56801">
    <property type="entry name" value="Acetyl-CoA synthetase-like"/>
    <property type="match status" value="3"/>
</dbReference>
<dbReference type="NCBIfam" id="TIGR01733">
    <property type="entry name" value="AA-adenyl-dom"/>
    <property type="match status" value="2"/>
</dbReference>
<dbReference type="PROSITE" id="PS50075">
    <property type="entry name" value="CARRIER"/>
    <property type="match status" value="4"/>
</dbReference>
<dbReference type="Gene3D" id="3.30.70.3290">
    <property type="match status" value="1"/>
</dbReference>
<dbReference type="InterPro" id="IPR042099">
    <property type="entry name" value="ANL_N_sf"/>
</dbReference>
<keyword evidence="9" id="KW-0443">Lipid metabolism</keyword>
<dbReference type="SUPFAM" id="SSF53901">
    <property type="entry name" value="Thiolase-like"/>
    <property type="match status" value="1"/>
</dbReference>
<dbReference type="InterPro" id="IPR023213">
    <property type="entry name" value="CAT-like_dom_sf"/>
</dbReference>
<dbReference type="PROSITE" id="PS00606">
    <property type="entry name" value="KS3_1"/>
    <property type="match status" value="1"/>
</dbReference>
<dbReference type="CDD" id="cd05931">
    <property type="entry name" value="FAAL"/>
    <property type="match status" value="1"/>
</dbReference>
<feature type="domain" description="Carrier" evidence="12">
    <location>
        <begin position="2737"/>
        <end position="2811"/>
    </location>
</feature>
<keyword evidence="6" id="KW-0436">Ligase</keyword>
<dbReference type="PROSITE" id="PS00012">
    <property type="entry name" value="PHOSPHOPANTETHEINE"/>
    <property type="match status" value="2"/>
</dbReference>
<keyword evidence="4" id="KW-0596">Phosphopantetheine</keyword>
<dbReference type="SUPFAM" id="SSF52777">
    <property type="entry name" value="CoA-dependent acyltransferases"/>
    <property type="match status" value="4"/>
</dbReference>
<dbReference type="Proteomes" id="UP000239181">
    <property type="component" value="Unassembled WGS sequence"/>
</dbReference>
<evidence type="ECO:0000256" key="6">
    <source>
        <dbReference type="ARBA" id="ARBA00022598"/>
    </source>
</evidence>
<dbReference type="FunFam" id="3.30.559.10:FF:000023">
    <property type="entry name" value="Non-ribosomal peptide synthetase"/>
    <property type="match status" value="1"/>
</dbReference>
<dbReference type="SUPFAM" id="SSF53335">
    <property type="entry name" value="S-adenosyl-L-methionine-dependent methyltransferases"/>
    <property type="match status" value="1"/>
</dbReference>
<reference evidence="14 15" key="1">
    <citation type="submission" date="2017-10" db="EMBL/GenBank/DDBJ databases">
        <title>Draft genome of two endophytic bacteria isolated from 'guarana' Paullinia cupana (Mart.) Ducke.</title>
        <authorList>
            <person name="Siqueira K.A."/>
            <person name="Liotti R.G."/>
            <person name="Mendes T.A."/>
            <person name="Soares M.A."/>
        </authorList>
    </citation>
    <scope>NUCLEOTIDE SEQUENCE [LARGE SCALE GENOMIC DNA]</scope>
    <source>
        <strain evidence="14 15">342</strain>
    </source>
</reference>
<organism evidence="14 15">
    <name type="scientific">Pantoea coffeiphila</name>
    <dbReference type="NCBI Taxonomy" id="1465635"/>
    <lineage>
        <taxon>Bacteria</taxon>
        <taxon>Pseudomonadati</taxon>
        <taxon>Pseudomonadota</taxon>
        <taxon>Gammaproteobacteria</taxon>
        <taxon>Enterobacterales</taxon>
        <taxon>Erwiniaceae</taxon>
        <taxon>Pantoea</taxon>
    </lineage>
</organism>